<evidence type="ECO:0000313" key="1">
    <source>
        <dbReference type="EMBL" id="ACL42067.1"/>
    </source>
</evidence>
<dbReference type="AlphaFoldDB" id="B8HI20"/>
<dbReference type="SUPFAM" id="SSF52540">
    <property type="entry name" value="P-loop containing nucleoside triphosphate hydrolases"/>
    <property type="match status" value="1"/>
</dbReference>
<dbReference type="PANTHER" id="PTHR43788">
    <property type="entry name" value="DNA2/NAM7 HELICASE FAMILY MEMBER"/>
    <property type="match status" value="1"/>
</dbReference>
<dbReference type="KEGG" id="ach:Achl_4116"/>
<dbReference type="EMBL" id="CP001342">
    <property type="protein sequence ID" value="ACL42067.1"/>
    <property type="molecule type" value="Genomic_DNA"/>
</dbReference>
<protein>
    <recommendedName>
        <fullName evidence="3">Superfamily I DNA and RNA helicase and helicase subunits-like protein</fullName>
    </recommendedName>
</protein>
<dbReference type="Gene3D" id="3.40.50.300">
    <property type="entry name" value="P-loop containing nucleotide triphosphate hydrolases"/>
    <property type="match status" value="2"/>
</dbReference>
<evidence type="ECO:0000313" key="2">
    <source>
        <dbReference type="Proteomes" id="UP000002505"/>
    </source>
</evidence>
<reference evidence="1" key="1">
    <citation type="submission" date="2009-01" db="EMBL/GenBank/DDBJ databases">
        <title>Complete sequence of plasmid1 of Arthrobacter chlorophenolicus A6.</title>
        <authorList>
            <consortium name="US DOE Joint Genome Institute"/>
            <person name="Lucas S."/>
            <person name="Copeland A."/>
            <person name="Lapidus A."/>
            <person name="Glavina del Rio T."/>
            <person name="Tice H."/>
            <person name="Bruce D."/>
            <person name="Goodwin L."/>
            <person name="Pitluck S."/>
            <person name="Goltsman E."/>
            <person name="Clum A."/>
            <person name="Larimer F."/>
            <person name="Land M."/>
            <person name="Hauser L."/>
            <person name="Kyrpides N."/>
            <person name="Mikhailova N."/>
            <person name="Jansson J."/>
            <person name="Richardson P."/>
        </authorList>
    </citation>
    <scope>NUCLEOTIDE SEQUENCE [LARGE SCALE GENOMIC DNA]</scope>
    <source>
        <strain evidence="1">A6</strain>
        <plasmid evidence="1">pACHL01</plasmid>
    </source>
</reference>
<dbReference type="InterPro" id="IPR050534">
    <property type="entry name" value="Coronavir_polyprotein_1ab"/>
</dbReference>
<proteinExistence type="predicted"/>
<evidence type="ECO:0008006" key="3">
    <source>
        <dbReference type="Google" id="ProtNLM"/>
    </source>
</evidence>
<gene>
    <name evidence="1" type="ordered locus">Achl_4116</name>
</gene>
<name>B8HI20_PSECP</name>
<organism evidence="1 2">
    <name type="scientific">Pseudarthrobacter chlorophenolicus (strain ATCC 700700 / DSM 12829 / CIP 107037 / JCM 12360 / KCTC 9906 / NCIMB 13794 / A6)</name>
    <name type="common">Arthrobacter chlorophenolicus</name>
    <dbReference type="NCBI Taxonomy" id="452863"/>
    <lineage>
        <taxon>Bacteria</taxon>
        <taxon>Bacillati</taxon>
        <taxon>Actinomycetota</taxon>
        <taxon>Actinomycetes</taxon>
        <taxon>Micrococcales</taxon>
        <taxon>Micrococcaceae</taxon>
        <taxon>Pseudarthrobacter</taxon>
    </lineage>
</organism>
<dbReference type="InterPro" id="IPR027417">
    <property type="entry name" value="P-loop_NTPase"/>
</dbReference>
<dbReference type="Pfam" id="PF13245">
    <property type="entry name" value="AAA_19"/>
    <property type="match status" value="1"/>
</dbReference>
<accession>B8HI20</accession>
<dbReference type="HOGENOM" id="CLU_610879_0_0_11"/>
<geneLocation type="plasmid" evidence="1 2">
    <name>pACHL01</name>
</geneLocation>
<keyword evidence="2" id="KW-1185">Reference proteome</keyword>
<sequence>MRCMTSLGIDLADLGITPVLDAPEQAPAEPADDGRTLIVGSTLAKALYSVWSGAPITIVDSPPGAGKTTLVAQAVAYFRERSNLKIIVACATRRAAYDIAERIAAELGPDRDGNPQVALSVTNMEPPIGVSKGGAHTGGRNIPVVRTIASCKTTNRPACDLMIIDEAYQATFADVSNASDEAQQILMVGDPGQIGPVVTADVSAFRGRETAPHMRAPEVFARMANAEIHSLDTTYRLGQETVNAIAPLYDFPFTSSRPDRYLTDADGDRVSEIVPFRVDPAPTFDHLDTLVEVAKYSAGLIGVELVEFDEDDQPFTRKLVASDIAIVVAHNAQASGITAILRSLKAEGIYVGTADKMQGGQWHAVVAMDPFIGYTSAGSHQLSPGRLCVMASRHMTHLTWVFSDGWEEALMDPDIDQEEAKLGRRVRIALTEGA</sequence>
<keyword evidence="1" id="KW-0614">Plasmid</keyword>
<dbReference type="Proteomes" id="UP000002505">
    <property type="component" value="Plasmid pACHL01"/>
</dbReference>